<protein>
    <submittedName>
        <fullName evidence="2">Uncharacterized protein</fullName>
    </submittedName>
</protein>
<name>A0A4R6IHB5_9SPHI</name>
<organism evidence="2 3">
    <name type="scientific">Pedobacter duraquae</name>
    <dbReference type="NCBI Taxonomy" id="425511"/>
    <lineage>
        <taxon>Bacteria</taxon>
        <taxon>Pseudomonadati</taxon>
        <taxon>Bacteroidota</taxon>
        <taxon>Sphingobacteriia</taxon>
        <taxon>Sphingobacteriales</taxon>
        <taxon>Sphingobacteriaceae</taxon>
        <taxon>Pedobacter</taxon>
    </lineage>
</organism>
<keyword evidence="3" id="KW-1185">Reference proteome</keyword>
<evidence type="ECO:0000256" key="1">
    <source>
        <dbReference type="SAM" id="SignalP"/>
    </source>
</evidence>
<feature type="signal peptide" evidence="1">
    <location>
        <begin position="1"/>
        <end position="28"/>
    </location>
</feature>
<dbReference type="AlphaFoldDB" id="A0A4R6IHB5"/>
<proteinExistence type="predicted"/>
<comment type="caution">
    <text evidence="2">The sequence shown here is derived from an EMBL/GenBank/DDBJ whole genome shotgun (WGS) entry which is preliminary data.</text>
</comment>
<dbReference type="OrthoDB" id="798628at2"/>
<evidence type="ECO:0000313" key="2">
    <source>
        <dbReference type="EMBL" id="TDO21291.1"/>
    </source>
</evidence>
<dbReference type="EMBL" id="SNWM01000003">
    <property type="protein sequence ID" value="TDO21291.1"/>
    <property type="molecule type" value="Genomic_DNA"/>
</dbReference>
<keyword evidence="1" id="KW-0732">Signal</keyword>
<accession>A0A4R6IHB5</accession>
<dbReference type="RefSeq" id="WP_133555680.1">
    <property type="nucleotide sequence ID" value="NZ_SNWM01000003.1"/>
</dbReference>
<feature type="chain" id="PRO_5020876632" evidence="1">
    <location>
        <begin position="29"/>
        <end position="132"/>
    </location>
</feature>
<evidence type="ECO:0000313" key="3">
    <source>
        <dbReference type="Proteomes" id="UP000295499"/>
    </source>
</evidence>
<gene>
    <name evidence="2" type="ORF">CLV32_2395</name>
</gene>
<reference evidence="2 3" key="1">
    <citation type="submission" date="2019-03" db="EMBL/GenBank/DDBJ databases">
        <title>Genomic Encyclopedia of Archaeal and Bacterial Type Strains, Phase II (KMG-II): from individual species to whole genera.</title>
        <authorList>
            <person name="Goeker M."/>
        </authorList>
    </citation>
    <scope>NUCLEOTIDE SEQUENCE [LARGE SCALE GENOMIC DNA]</scope>
    <source>
        <strain evidence="2 3">DSM 19034</strain>
    </source>
</reference>
<sequence length="132" mass="15378">MLSYFKFIAKLLAFTLIGLSLQNNQAFAQHIQANNAKEKKVLLHIAALPEVQKRSREIKRLSKGKTDITLRISADPELEIPYYQVNVNDGAPTYNNHYQFAVDPKTYQVFFYDAVSNRQYTLAEWRKSKMYK</sequence>
<dbReference type="Proteomes" id="UP000295499">
    <property type="component" value="Unassembled WGS sequence"/>
</dbReference>